<dbReference type="InterPro" id="IPR010611">
    <property type="entry name" value="3D_dom"/>
</dbReference>
<accession>A0ABS1J8N7</accession>
<dbReference type="SUPFAM" id="SSF50685">
    <property type="entry name" value="Barwin-like endoglucanases"/>
    <property type="match status" value="1"/>
</dbReference>
<dbReference type="Proteomes" id="UP000602284">
    <property type="component" value="Unassembled WGS sequence"/>
</dbReference>
<evidence type="ECO:0000259" key="2">
    <source>
        <dbReference type="PROSITE" id="PS51782"/>
    </source>
</evidence>
<protein>
    <submittedName>
        <fullName evidence="3">LysM peptidoglycan-binding domain-containing protein</fullName>
    </submittedName>
</protein>
<comment type="caution">
    <text evidence="3">The sequence shown here is derived from an EMBL/GenBank/DDBJ whole genome shotgun (WGS) entry which is preliminary data.</text>
</comment>
<dbReference type="Gene3D" id="2.40.40.10">
    <property type="entry name" value="RlpA-like domain"/>
    <property type="match status" value="1"/>
</dbReference>
<keyword evidence="1" id="KW-0732">Signal</keyword>
<dbReference type="InterPro" id="IPR059180">
    <property type="entry name" value="3D_YorM"/>
</dbReference>
<dbReference type="InterPro" id="IPR018392">
    <property type="entry name" value="LysM"/>
</dbReference>
<feature type="domain" description="LysM" evidence="2">
    <location>
        <begin position="1"/>
        <end position="32"/>
    </location>
</feature>
<evidence type="ECO:0000313" key="3">
    <source>
        <dbReference type="EMBL" id="MBL0386641.1"/>
    </source>
</evidence>
<dbReference type="InterPro" id="IPR051933">
    <property type="entry name" value="Resuscitation_pf_RpfB"/>
</dbReference>
<dbReference type="Pfam" id="PF06725">
    <property type="entry name" value="3D"/>
    <property type="match status" value="1"/>
</dbReference>
<dbReference type="Pfam" id="PF01476">
    <property type="entry name" value="LysM"/>
    <property type="match status" value="1"/>
</dbReference>
<dbReference type="InterPro" id="IPR036779">
    <property type="entry name" value="LysM_dom_sf"/>
</dbReference>
<dbReference type="PANTHER" id="PTHR39160">
    <property type="entry name" value="CELL WALL-BINDING PROTEIN YOCH"/>
    <property type="match status" value="1"/>
</dbReference>
<sequence length="154" mass="16357">MAASFNTKTETLAQLNNLPNANVLKIDQELQIPNLERKLLQPGLAVKNVLNADLTAYTAGFESTGKHPGDPGYGVTASGKVVQDHQTIAVDPSVIPIGTKVYIEGIGVRVAEDTGGAIVGNRIDVYMSDLSAAIQFGYKKNIKVYVLDASQQSA</sequence>
<gene>
    <name evidence="3" type="ORF">JJB07_08255</name>
</gene>
<reference evidence="3 4" key="1">
    <citation type="submission" date="2021-01" db="EMBL/GenBank/DDBJ databases">
        <title>Tumebacillus sp. strain ITR2 16S ribosomal RNA gene Genome sequencing and assembly.</title>
        <authorList>
            <person name="Kang M."/>
        </authorList>
    </citation>
    <scope>NUCLEOTIDE SEQUENCE [LARGE SCALE GENOMIC DNA]</scope>
    <source>
        <strain evidence="3 4">ITR2</strain>
    </source>
</reference>
<keyword evidence="4" id="KW-1185">Reference proteome</keyword>
<name>A0ABS1J8N7_9BACL</name>
<dbReference type="PANTHER" id="PTHR39160:SF4">
    <property type="entry name" value="RESUSCITATION-PROMOTING FACTOR RPFB"/>
    <property type="match status" value="1"/>
</dbReference>
<dbReference type="InterPro" id="IPR036908">
    <property type="entry name" value="RlpA-like_sf"/>
</dbReference>
<dbReference type="CDD" id="cd14667">
    <property type="entry name" value="3D_containing_proteins"/>
    <property type="match status" value="1"/>
</dbReference>
<dbReference type="PROSITE" id="PS51782">
    <property type="entry name" value="LYSM"/>
    <property type="match status" value="1"/>
</dbReference>
<evidence type="ECO:0000313" key="4">
    <source>
        <dbReference type="Proteomes" id="UP000602284"/>
    </source>
</evidence>
<dbReference type="Gene3D" id="3.10.350.10">
    <property type="entry name" value="LysM domain"/>
    <property type="match status" value="1"/>
</dbReference>
<proteinExistence type="predicted"/>
<evidence type="ECO:0000256" key="1">
    <source>
        <dbReference type="ARBA" id="ARBA00022729"/>
    </source>
</evidence>
<organism evidence="3 4">
    <name type="scientific">Tumebacillus amylolyticus</name>
    <dbReference type="NCBI Taxonomy" id="2801339"/>
    <lineage>
        <taxon>Bacteria</taxon>
        <taxon>Bacillati</taxon>
        <taxon>Bacillota</taxon>
        <taxon>Bacilli</taxon>
        <taxon>Bacillales</taxon>
        <taxon>Alicyclobacillaceae</taxon>
        <taxon>Tumebacillus</taxon>
    </lineage>
</organism>
<dbReference type="EMBL" id="JAEQNB010000002">
    <property type="protein sequence ID" value="MBL0386641.1"/>
    <property type="molecule type" value="Genomic_DNA"/>
</dbReference>